<protein>
    <submittedName>
        <fullName evidence="4">Uncharacterized protein LOC108044273</fullName>
    </submittedName>
</protein>
<evidence type="ECO:0000313" key="2">
    <source>
        <dbReference type="EnsemblMetazoa" id="XP_016978719.1"/>
    </source>
</evidence>
<reference evidence="3" key="1">
    <citation type="journal article" date="2021" name="Elife">
        <title>Highly contiguous assemblies of 101 drosophilid genomes.</title>
        <authorList>
            <person name="Kim B.Y."/>
            <person name="Wang J.R."/>
            <person name="Miller D.E."/>
            <person name="Barmina O."/>
            <person name="Delaney E."/>
            <person name="Thompson A."/>
            <person name="Comeault A.A."/>
            <person name="Peede D."/>
            <person name="D'Agostino E.R."/>
            <person name="Pelaez J."/>
            <person name="Aguilar J.M."/>
            <person name="Haji D."/>
            <person name="Matsunaga T."/>
            <person name="Armstrong E.E."/>
            <person name="Zych M."/>
            <person name="Ogawa Y."/>
            <person name="Stamenkovic-Radak M."/>
            <person name="Jelic M."/>
            <person name="Veselinovic M.S."/>
            <person name="Tanaskovic M."/>
            <person name="Eric P."/>
            <person name="Gao J.J."/>
            <person name="Katoh T.K."/>
            <person name="Toda M.J."/>
            <person name="Watabe H."/>
            <person name="Watada M."/>
            <person name="Davis J.S."/>
            <person name="Moyle L.C."/>
            <person name="Manoli G."/>
            <person name="Bertolini E."/>
            <person name="Kostal V."/>
            <person name="Hawley R.S."/>
            <person name="Takahashi A."/>
            <person name="Jones C.D."/>
            <person name="Price D.K."/>
            <person name="Whiteman N."/>
            <person name="Kopp A."/>
            <person name="Matute D.R."/>
            <person name="Petrov D.A."/>
        </authorList>
    </citation>
    <scope>NUCLEOTIDE SEQUENCE [LARGE SCALE GENOMIC DNA]</scope>
</reference>
<dbReference type="OrthoDB" id="7975395at2759"/>
<keyword evidence="1" id="KW-0732">Signal</keyword>
<keyword evidence="3" id="KW-1185">Reference proteome</keyword>
<reference evidence="4" key="2">
    <citation type="submission" date="2025-04" db="UniProtKB">
        <authorList>
            <consortium name="RefSeq"/>
        </authorList>
    </citation>
    <scope>IDENTIFICATION</scope>
</reference>
<dbReference type="EnsemblMetazoa" id="XM_017123230.1">
    <property type="protein sequence ID" value="XP_016978719.1"/>
    <property type="gene ID" value="LOC108044273"/>
</dbReference>
<name>A0A6P4EQ05_DRORH</name>
<reference evidence="2" key="3">
    <citation type="submission" date="2025-05" db="UniProtKB">
        <authorList>
            <consortium name="EnsemblMetazoa"/>
        </authorList>
    </citation>
    <scope>IDENTIFICATION</scope>
</reference>
<dbReference type="CTD" id="2768715"/>
<dbReference type="AlphaFoldDB" id="A0A6P4EQ05"/>
<accession>A0A6P4EQ05</accession>
<dbReference type="Proteomes" id="UP001652680">
    <property type="component" value="Unassembled WGS sequence"/>
</dbReference>
<feature type="signal peptide" evidence="1">
    <location>
        <begin position="1"/>
        <end position="17"/>
    </location>
</feature>
<dbReference type="InterPro" id="IPR006601">
    <property type="entry name" value="Uncharacterised_DM11_DROME"/>
</dbReference>
<evidence type="ECO:0000313" key="4">
    <source>
        <dbReference type="RefSeq" id="XP_016978719.1"/>
    </source>
</evidence>
<sequence length="198" mass="22794">MLKTLLLLVVLVSGSWGADYELLLEDPDIFAPCTEGPPGSVGFHDAFNIKDLVLNQDADIIHISENLTTIWDVQPTDRISARFALWHYNRGNWEPTLFSIATPDFCSAIFDENQSWFKQWTRYISNRDEVQEKCLTTRGTVWMHNPFDLKLRLNNIRGATLQGRYKAVVTFEAVDERDVPRKNTVCFEIRGEAEKIKN</sequence>
<gene>
    <name evidence="4" type="primary">LOC108044273</name>
    <name evidence="2" type="synonym">108044273</name>
</gene>
<dbReference type="RefSeq" id="XP_016978719.1">
    <property type="nucleotide sequence ID" value="XM_017123230.1"/>
</dbReference>
<evidence type="ECO:0000256" key="1">
    <source>
        <dbReference type="SAM" id="SignalP"/>
    </source>
</evidence>
<dbReference type="GeneID" id="108044273"/>
<dbReference type="SMART" id="SM00675">
    <property type="entry name" value="DM11"/>
    <property type="match status" value="1"/>
</dbReference>
<proteinExistence type="predicted"/>
<evidence type="ECO:0000313" key="3">
    <source>
        <dbReference type="Proteomes" id="UP001652680"/>
    </source>
</evidence>
<organism evidence="4">
    <name type="scientific">Drosophila rhopaloa</name>
    <name type="common">Fruit fly</name>
    <dbReference type="NCBI Taxonomy" id="1041015"/>
    <lineage>
        <taxon>Eukaryota</taxon>
        <taxon>Metazoa</taxon>
        <taxon>Ecdysozoa</taxon>
        <taxon>Arthropoda</taxon>
        <taxon>Hexapoda</taxon>
        <taxon>Insecta</taxon>
        <taxon>Pterygota</taxon>
        <taxon>Neoptera</taxon>
        <taxon>Endopterygota</taxon>
        <taxon>Diptera</taxon>
        <taxon>Brachycera</taxon>
        <taxon>Muscomorpha</taxon>
        <taxon>Ephydroidea</taxon>
        <taxon>Drosophilidae</taxon>
        <taxon>Drosophila</taxon>
        <taxon>Sophophora</taxon>
    </lineage>
</organism>
<feature type="chain" id="PRO_5028243266" evidence="1">
    <location>
        <begin position="18"/>
        <end position="198"/>
    </location>
</feature>